<evidence type="ECO:0000313" key="2">
    <source>
        <dbReference type="Proteomes" id="UP001591681"/>
    </source>
</evidence>
<dbReference type="Proteomes" id="UP001591681">
    <property type="component" value="Unassembled WGS sequence"/>
</dbReference>
<sequence>MDLRRSVALEGLLLVLKESSGCLFRKCLDTDAEEIYTKGVKISILSVLEDDGVAARRSLPNVLNITIILEEAVVLIDIKDLPSAVGYLIGLLYACNMEYPKELRYTFEVIQKMLLELDAQDCFARALSLRRKIFKFLK</sequence>
<dbReference type="PANTHER" id="PTHR31025:SF27">
    <property type="entry name" value="SI:CH211-193K19.2-RELATED"/>
    <property type="match status" value="1"/>
</dbReference>
<dbReference type="AlphaFoldDB" id="A0ABD1KSD3"/>
<proteinExistence type="predicted"/>
<dbReference type="EMBL" id="JBHFQA010000003">
    <property type="protein sequence ID" value="KAL2102047.1"/>
    <property type="molecule type" value="Genomic_DNA"/>
</dbReference>
<dbReference type="PANTHER" id="PTHR31025">
    <property type="entry name" value="SI:CH211-196P9.1-RELATED"/>
    <property type="match status" value="1"/>
</dbReference>
<organism evidence="1 2">
    <name type="scientific">Coilia grayii</name>
    <name type="common">Gray's grenadier anchovy</name>
    <dbReference type="NCBI Taxonomy" id="363190"/>
    <lineage>
        <taxon>Eukaryota</taxon>
        <taxon>Metazoa</taxon>
        <taxon>Chordata</taxon>
        <taxon>Craniata</taxon>
        <taxon>Vertebrata</taxon>
        <taxon>Euteleostomi</taxon>
        <taxon>Actinopterygii</taxon>
        <taxon>Neopterygii</taxon>
        <taxon>Teleostei</taxon>
        <taxon>Clupei</taxon>
        <taxon>Clupeiformes</taxon>
        <taxon>Clupeoidei</taxon>
        <taxon>Engraulidae</taxon>
        <taxon>Coilinae</taxon>
        <taxon>Coilia</taxon>
    </lineage>
</organism>
<accession>A0ABD1KSD3</accession>
<gene>
    <name evidence="1" type="ORF">ACEWY4_003808</name>
</gene>
<evidence type="ECO:0000313" key="1">
    <source>
        <dbReference type="EMBL" id="KAL2102047.1"/>
    </source>
</evidence>
<comment type="caution">
    <text evidence="1">The sequence shown here is derived from an EMBL/GenBank/DDBJ whole genome shotgun (WGS) entry which is preliminary data.</text>
</comment>
<keyword evidence="2" id="KW-1185">Reference proteome</keyword>
<protein>
    <submittedName>
        <fullName evidence="1">Uncharacterized protein</fullName>
    </submittedName>
</protein>
<reference evidence="1 2" key="1">
    <citation type="submission" date="2024-09" db="EMBL/GenBank/DDBJ databases">
        <title>A chromosome-level genome assembly of Gray's grenadier anchovy, Coilia grayii.</title>
        <authorList>
            <person name="Fu Z."/>
        </authorList>
    </citation>
    <scope>NUCLEOTIDE SEQUENCE [LARGE SCALE GENOMIC DNA]</scope>
    <source>
        <strain evidence="1">G4</strain>
        <tissue evidence="1">Muscle</tissue>
    </source>
</reference>
<name>A0ABD1KSD3_9TELE</name>